<dbReference type="Proteomes" id="UP001187682">
    <property type="component" value="Unassembled WGS sequence"/>
</dbReference>
<evidence type="ECO:0000256" key="1">
    <source>
        <dbReference type="SAM" id="MobiDB-lite"/>
    </source>
</evidence>
<protein>
    <submittedName>
        <fullName evidence="3">Uncharacterized protein</fullName>
    </submittedName>
</protein>
<feature type="compositionally biased region" description="Low complexity" evidence="1">
    <location>
        <begin position="125"/>
        <end position="149"/>
    </location>
</feature>
<feature type="chain" id="PRO_5042213470" evidence="2">
    <location>
        <begin position="26"/>
        <end position="230"/>
    </location>
</feature>
<reference evidence="3" key="1">
    <citation type="submission" date="2018-03" db="EMBL/GenBank/DDBJ databases">
        <authorList>
            <person name="Guldener U."/>
        </authorList>
    </citation>
    <scope>NUCLEOTIDE SEQUENCE</scope>
</reference>
<dbReference type="AlphaFoldDB" id="A0AAE8MYQ5"/>
<proteinExistence type="predicted"/>
<comment type="caution">
    <text evidence="3">The sequence shown here is derived from an EMBL/GenBank/DDBJ whole genome shotgun (WGS) entry which is preliminary data.</text>
</comment>
<evidence type="ECO:0000256" key="2">
    <source>
        <dbReference type="SAM" id="SignalP"/>
    </source>
</evidence>
<evidence type="ECO:0000313" key="4">
    <source>
        <dbReference type="Proteomes" id="UP001187682"/>
    </source>
</evidence>
<feature type="compositionally biased region" description="Low complexity" evidence="1">
    <location>
        <begin position="159"/>
        <end position="168"/>
    </location>
</feature>
<dbReference type="EMBL" id="ONZQ02000007">
    <property type="protein sequence ID" value="SPO03035.1"/>
    <property type="molecule type" value="Genomic_DNA"/>
</dbReference>
<feature type="compositionally biased region" description="Acidic residues" evidence="1">
    <location>
        <begin position="114"/>
        <end position="124"/>
    </location>
</feature>
<gene>
    <name evidence="3" type="ORF">DNG_05716</name>
</gene>
<accession>A0AAE8MYQ5</accession>
<keyword evidence="2" id="KW-0732">Signal</keyword>
<name>A0AAE8MYQ5_9PEZI</name>
<feature type="region of interest" description="Disordered" evidence="1">
    <location>
        <begin position="113"/>
        <end position="200"/>
    </location>
</feature>
<organism evidence="3 4">
    <name type="scientific">Cephalotrichum gorgonifer</name>
    <dbReference type="NCBI Taxonomy" id="2041049"/>
    <lineage>
        <taxon>Eukaryota</taxon>
        <taxon>Fungi</taxon>
        <taxon>Dikarya</taxon>
        <taxon>Ascomycota</taxon>
        <taxon>Pezizomycotina</taxon>
        <taxon>Sordariomycetes</taxon>
        <taxon>Hypocreomycetidae</taxon>
        <taxon>Microascales</taxon>
        <taxon>Microascaceae</taxon>
        <taxon>Cephalotrichum</taxon>
    </lineage>
</organism>
<feature type="signal peptide" evidence="2">
    <location>
        <begin position="1"/>
        <end position="25"/>
    </location>
</feature>
<keyword evidence="4" id="KW-1185">Reference proteome</keyword>
<evidence type="ECO:0000313" key="3">
    <source>
        <dbReference type="EMBL" id="SPO03035.1"/>
    </source>
</evidence>
<sequence>MANRRTTRTSALATLLLLLSATAAASPQGAANEMNAGSRNSLSRLCKSTRDAPLPGCTRGEFRTKNCSAQCQRDVLSKQAELQEACAGTREGLDTFVDEAMKGNLLQLVCNTSTDDDNNDDDDNSTTTRPVATPTRESAPASSSSTLPSVIKPPAPSDAGTAPGGPVVVTPPQPTGPGEDQVAGGDEARPNGLGGSPFDIPVNSAGTRSLGEGLMQIAAAACGVMFLLVR</sequence>